<feature type="transmembrane region" description="Helical" evidence="8">
    <location>
        <begin position="381"/>
        <end position="402"/>
    </location>
</feature>
<evidence type="ECO:0000259" key="9">
    <source>
        <dbReference type="PROSITE" id="PS50850"/>
    </source>
</evidence>
<feature type="transmembrane region" description="Helical" evidence="8">
    <location>
        <begin position="57"/>
        <end position="76"/>
    </location>
</feature>
<keyword evidence="5 8" id="KW-0812">Transmembrane</keyword>
<dbReference type="NCBIfam" id="TIGR00710">
    <property type="entry name" value="efflux_Bcr_CflA"/>
    <property type="match status" value="1"/>
</dbReference>
<comment type="caution">
    <text evidence="10">The sequence shown here is derived from an EMBL/GenBank/DDBJ whole genome shotgun (WGS) entry which is preliminary data.</text>
</comment>
<feature type="transmembrane region" description="Helical" evidence="8">
    <location>
        <begin position="88"/>
        <end position="107"/>
    </location>
</feature>
<dbReference type="SUPFAM" id="SSF103473">
    <property type="entry name" value="MFS general substrate transporter"/>
    <property type="match status" value="1"/>
</dbReference>
<evidence type="ECO:0000313" key="10">
    <source>
        <dbReference type="EMBL" id="MFC3763977.1"/>
    </source>
</evidence>
<keyword evidence="7 8" id="KW-0472">Membrane</keyword>
<evidence type="ECO:0000256" key="6">
    <source>
        <dbReference type="ARBA" id="ARBA00022989"/>
    </source>
</evidence>
<feature type="transmembrane region" description="Helical" evidence="8">
    <location>
        <begin position="113"/>
        <end position="134"/>
    </location>
</feature>
<feature type="transmembrane region" description="Helical" evidence="8">
    <location>
        <begin position="260"/>
        <end position="279"/>
    </location>
</feature>
<keyword evidence="4" id="KW-1003">Cell membrane</keyword>
<protein>
    <submittedName>
        <fullName evidence="10">Multidrug effflux MFS transporter</fullName>
    </submittedName>
</protein>
<evidence type="ECO:0000256" key="1">
    <source>
        <dbReference type="ARBA" id="ARBA00004651"/>
    </source>
</evidence>
<dbReference type="Proteomes" id="UP001595699">
    <property type="component" value="Unassembled WGS sequence"/>
</dbReference>
<feature type="transmembrane region" description="Helical" evidence="8">
    <location>
        <begin position="356"/>
        <end position="375"/>
    </location>
</feature>
<feature type="transmembrane region" description="Helical" evidence="8">
    <location>
        <begin position="176"/>
        <end position="196"/>
    </location>
</feature>
<name>A0ABV7YH81_9ACTN</name>
<evidence type="ECO:0000313" key="11">
    <source>
        <dbReference type="Proteomes" id="UP001595699"/>
    </source>
</evidence>
<gene>
    <name evidence="10" type="ORF">ACFOUW_24285</name>
</gene>
<sequence length="406" mass="42071">MTTTMTPERIAARPARARFVRDGLVLGLLTVLGPFAIDMYLPSLPAIGRSLGVGPDAVLVSLTAYFATFALGQLVFGPISDLVGRKPPLYAGVLLFLFASVGCALANDLPTLIAFRVLEGIGGAAGMVIARAVVRDLHSGHDEVRLLSVLMLVFSVSPVLAPMVGSLVIAGTSWQVIFWLIAVLAVVGLVLAVVLIPETRPRELRSASIGEVWNACGRLLRHRTFVGFTLVGACATAGFFAFLASSSFVFTGQYGLSPMLYSLAFSVNAGAFFAGMQLSGRLARRYGLRRIVVVSVAAYALVTVLLLALTAAGIDHLAVVIALLFVAFTFLGLGGPAASVLALADHGDIAGTASSLMGTIQLVIGAALMAVTSTFANGTILPMTTAVAACALLAFGLTFTLAGKGK</sequence>
<dbReference type="EMBL" id="JBHRZH010000021">
    <property type="protein sequence ID" value="MFC3763977.1"/>
    <property type="molecule type" value="Genomic_DNA"/>
</dbReference>
<dbReference type="InterPro" id="IPR011701">
    <property type="entry name" value="MFS"/>
</dbReference>
<feature type="transmembrane region" description="Helical" evidence="8">
    <location>
        <begin position="146"/>
        <end position="170"/>
    </location>
</feature>
<feature type="transmembrane region" description="Helical" evidence="8">
    <location>
        <begin position="19"/>
        <end position="37"/>
    </location>
</feature>
<keyword evidence="3" id="KW-0813">Transport</keyword>
<feature type="transmembrane region" description="Helical" evidence="8">
    <location>
        <begin position="291"/>
        <end position="314"/>
    </location>
</feature>
<evidence type="ECO:0000256" key="4">
    <source>
        <dbReference type="ARBA" id="ARBA00022475"/>
    </source>
</evidence>
<accession>A0ABV7YH81</accession>
<evidence type="ECO:0000256" key="3">
    <source>
        <dbReference type="ARBA" id="ARBA00022448"/>
    </source>
</evidence>
<evidence type="ECO:0000256" key="5">
    <source>
        <dbReference type="ARBA" id="ARBA00022692"/>
    </source>
</evidence>
<evidence type="ECO:0000256" key="8">
    <source>
        <dbReference type="SAM" id="Phobius"/>
    </source>
</evidence>
<dbReference type="InterPro" id="IPR004812">
    <property type="entry name" value="Efflux_drug-R_Bcr/CmlA"/>
</dbReference>
<dbReference type="CDD" id="cd17320">
    <property type="entry name" value="MFS_MdfA_MDR_like"/>
    <property type="match status" value="1"/>
</dbReference>
<dbReference type="InterPro" id="IPR036259">
    <property type="entry name" value="MFS_trans_sf"/>
</dbReference>
<dbReference type="PANTHER" id="PTHR23502">
    <property type="entry name" value="MAJOR FACILITATOR SUPERFAMILY"/>
    <property type="match status" value="1"/>
</dbReference>
<dbReference type="PROSITE" id="PS50850">
    <property type="entry name" value="MFS"/>
    <property type="match status" value="1"/>
</dbReference>
<dbReference type="Gene3D" id="1.20.1720.10">
    <property type="entry name" value="Multidrug resistance protein D"/>
    <property type="match status" value="1"/>
</dbReference>
<feature type="transmembrane region" description="Helical" evidence="8">
    <location>
        <begin position="225"/>
        <end position="248"/>
    </location>
</feature>
<dbReference type="InterPro" id="IPR020846">
    <property type="entry name" value="MFS_dom"/>
</dbReference>
<evidence type="ECO:0000256" key="2">
    <source>
        <dbReference type="ARBA" id="ARBA00006236"/>
    </source>
</evidence>
<evidence type="ECO:0000256" key="7">
    <source>
        <dbReference type="ARBA" id="ARBA00023136"/>
    </source>
</evidence>
<proteinExistence type="inferred from homology"/>
<comment type="subcellular location">
    <subcellularLocation>
        <location evidence="1">Cell membrane</location>
        <topology evidence="1">Multi-pass membrane protein</topology>
    </subcellularLocation>
</comment>
<dbReference type="Pfam" id="PF07690">
    <property type="entry name" value="MFS_1"/>
    <property type="match status" value="1"/>
</dbReference>
<keyword evidence="6 8" id="KW-1133">Transmembrane helix</keyword>
<keyword evidence="11" id="KW-1185">Reference proteome</keyword>
<feature type="domain" description="Major facilitator superfamily (MFS) profile" evidence="9">
    <location>
        <begin position="22"/>
        <end position="406"/>
    </location>
</feature>
<dbReference type="PANTHER" id="PTHR23502:SF132">
    <property type="entry name" value="POLYAMINE TRANSPORTER 2-RELATED"/>
    <property type="match status" value="1"/>
</dbReference>
<reference evidence="11" key="1">
    <citation type="journal article" date="2019" name="Int. J. Syst. Evol. Microbiol.">
        <title>The Global Catalogue of Microorganisms (GCM) 10K type strain sequencing project: providing services to taxonomists for standard genome sequencing and annotation.</title>
        <authorList>
            <consortium name="The Broad Institute Genomics Platform"/>
            <consortium name="The Broad Institute Genome Sequencing Center for Infectious Disease"/>
            <person name="Wu L."/>
            <person name="Ma J."/>
        </authorList>
    </citation>
    <scope>NUCLEOTIDE SEQUENCE [LARGE SCALE GENOMIC DNA]</scope>
    <source>
        <strain evidence="11">CGMCC 4.7241</strain>
    </source>
</reference>
<feature type="transmembrane region" description="Helical" evidence="8">
    <location>
        <begin position="320"/>
        <end position="344"/>
    </location>
</feature>
<organism evidence="10 11">
    <name type="scientific">Tenggerimyces flavus</name>
    <dbReference type="NCBI Taxonomy" id="1708749"/>
    <lineage>
        <taxon>Bacteria</taxon>
        <taxon>Bacillati</taxon>
        <taxon>Actinomycetota</taxon>
        <taxon>Actinomycetes</taxon>
        <taxon>Propionibacteriales</taxon>
        <taxon>Nocardioidaceae</taxon>
        <taxon>Tenggerimyces</taxon>
    </lineage>
</organism>
<comment type="similarity">
    <text evidence="2">Belongs to the major facilitator superfamily. Bcr/CmlA family.</text>
</comment>